<reference evidence="2" key="2">
    <citation type="submission" date="2020-09" db="EMBL/GenBank/DDBJ databases">
        <authorList>
            <person name="Sun Q."/>
            <person name="Zhou Y."/>
        </authorList>
    </citation>
    <scope>NUCLEOTIDE SEQUENCE</scope>
    <source>
        <strain evidence="2">CGMCC 1.12785</strain>
    </source>
</reference>
<proteinExistence type="predicted"/>
<dbReference type="Proteomes" id="UP000616114">
    <property type="component" value="Unassembled WGS sequence"/>
</dbReference>
<dbReference type="InterPro" id="IPR052523">
    <property type="entry name" value="Trichothecene_AcTrans"/>
</dbReference>
<comment type="caution">
    <text evidence="2">The sequence shown here is derived from an EMBL/GenBank/DDBJ whole genome shotgun (WGS) entry which is preliminary data.</text>
</comment>
<gene>
    <name evidence="2" type="ORF">GCM10011333_33370</name>
</gene>
<accession>A0A8J2U149</accession>
<dbReference type="PROSITE" id="PS51186">
    <property type="entry name" value="GNAT"/>
    <property type="match status" value="1"/>
</dbReference>
<dbReference type="Gene3D" id="3.40.630.30">
    <property type="match status" value="1"/>
</dbReference>
<dbReference type="RefSeq" id="WP_188552007.1">
    <property type="nucleotide sequence ID" value="NZ_BMFY01000022.1"/>
</dbReference>
<dbReference type="AlphaFoldDB" id="A0A8J2U149"/>
<dbReference type="PANTHER" id="PTHR42791:SF1">
    <property type="entry name" value="N-ACETYLTRANSFERASE DOMAIN-CONTAINING PROTEIN"/>
    <property type="match status" value="1"/>
</dbReference>
<dbReference type="InterPro" id="IPR000182">
    <property type="entry name" value="GNAT_dom"/>
</dbReference>
<protein>
    <submittedName>
        <fullName evidence="2">N-acetyltransferase</fullName>
    </submittedName>
</protein>
<reference evidence="2" key="1">
    <citation type="journal article" date="2014" name="Int. J. Syst. Evol. Microbiol.">
        <title>Complete genome sequence of Corynebacterium casei LMG S-19264T (=DSM 44701T), isolated from a smear-ripened cheese.</title>
        <authorList>
            <consortium name="US DOE Joint Genome Institute (JGI-PGF)"/>
            <person name="Walter F."/>
            <person name="Albersmeier A."/>
            <person name="Kalinowski J."/>
            <person name="Ruckert C."/>
        </authorList>
    </citation>
    <scope>NUCLEOTIDE SEQUENCE</scope>
    <source>
        <strain evidence="2">CGMCC 1.12785</strain>
    </source>
</reference>
<sequence>MNAVVRPATAADLSSAADVLAQAFRDYAWTRYVIPEENYPDRLRELQYLYLSHALSHGFVALTEDLDGVIALLPPDASDPDEAALERILALHGDRTSRLQSGAAVTDQAGGDDRAAWTLETVGVRPAGQGRGLGGALVAFGLAEAHARGAAYVRLETSDERNVRLYRRYGFEVTGRADRPGGPRVWRMRATVPGLHDDGVSLVTTASSAASSVVPTTTP</sequence>
<dbReference type="CDD" id="cd04301">
    <property type="entry name" value="NAT_SF"/>
    <property type="match status" value="1"/>
</dbReference>
<dbReference type="SUPFAM" id="SSF55729">
    <property type="entry name" value="Acyl-CoA N-acyltransferases (Nat)"/>
    <property type="match status" value="1"/>
</dbReference>
<evidence type="ECO:0000313" key="2">
    <source>
        <dbReference type="EMBL" id="GGA27933.1"/>
    </source>
</evidence>
<keyword evidence="3" id="KW-1185">Reference proteome</keyword>
<dbReference type="EMBL" id="BMFY01000022">
    <property type="protein sequence ID" value="GGA27933.1"/>
    <property type="molecule type" value="Genomic_DNA"/>
</dbReference>
<feature type="domain" description="N-acetyltransferase" evidence="1">
    <location>
        <begin position="3"/>
        <end position="193"/>
    </location>
</feature>
<evidence type="ECO:0000313" key="3">
    <source>
        <dbReference type="Proteomes" id="UP000616114"/>
    </source>
</evidence>
<dbReference type="InterPro" id="IPR016181">
    <property type="entry name" value="Acyl_CoA_acyltransferase"/>
</dbReference>
<dbReference type="PANTHER" id="PTHR42791">
    <property type="entry name" value="GNAT FAMILY ACETYLTRANSFERASE"/>
    <property type="match status" value="1"/>
</dbReference>
<dbReference type="GO" id="GO:0016747">
    <property type="term" value="F:acyltransferase activity, transferring groups other than amino-acyl groups"/>
    <property type="evidence" value="ECO:0007669"/>
    <property type="project" value="InterPro"/>
</dbReference>
<dbReference type="Pfam" id="PF13508">
    <property type="entry name" value="Acetyltransf_7"/>
    <property type="match status" value="1"/>
</dbReference>
<name>A0A8J2U149_9MICO</name>
<organism evidence="2 3">
    <name type="scientific">Sediminivirga luteola</name>
    <dbReference type="NCBI Taxonomy" id="1774748"/>
    <lineage>
        <taxon>Bacteria</taxon>
        <taxon>Bacillati</taxon>
        <taxon>Actinomycetota</taxon>
        <taxon>Actinomycetes</taxon>
        <taxon>Micrococcales</taxon>
        <taxon>Brevibacteriaceae</taxon>
        <taxon>Sediminivirga</taxon>
    </lineage>
</organism>
<evidence type="ECO:0000259" key="1">
    <source>
        <dbReference type="PROSITE" id="PS51186"/>
    </source>
</evidence>